<evidence type="ECO:0000313" key="2">
    <source>
        <dbReference type="EMBL" id="TMI80077.1"/>
    </source>
</evidence>
<protein>
    <submittedName>
        <fullName evidence="2">Uncharacterized protein</fullName>
    </submittedName>
</protein>
<evidence type="ECO:0000313" key="3">
    <source>
        <dbReference type="Proteomes" id="UP000320048"/>
    </source>
</evidence>
<reference evidence="2 3" key="1">
    <citation type="journal article" date="2019" name="Nat. Microbiol.">
        <title>Mediterranean grassland soil C-N compound turnover is dependent on rainfall and depth, and is mediated by genomically divergent microorganisms.</title>
        <authorList>
            <person name="Diamond S."/>
            <person name="Andeer P.F."/>
            <person name="Li Z."/>
            <person name="Crits-Christoph A."/>
            <person name="Burstein D."/>
            <person name="Anantharaman K."/>
            <person name="Lane K.R."/>
            <person name="Thomas B.C."/>
            <person name="Pan C."/>
            <person name="Northen T.R."/>
            <person name="Banfield J.F."/>
        </authorList>
    </citation>
    <scope>NUCLEOTIDE SEQUENCE [LARGE SCALE GENOMIC DNA]</scope>
    <source>
        <strain evidence="2">NP_7</strain>
    </source>
</reference>
<dbReference type="AlphaFoldDB" id="A0A537J954"/>
<name>A0A537J954_9BACT</name>
<dbReference type="EMBL" id="VBAO01000243">
    <property type="protein sequence ID" value="TMI80077.1"/>
    <property type="molecule type" value="Genomic_DNA"/>
</dbReference>
<keyword evidence="1" id="KW-0812">Transmembrane</keyword>
<feature type="transmembrane region" description="Helical" evidence="1">
    <location>
        <begin position="70"/>
        <end position="94"/>
    </location>
</feature>
<accession>A0A537J954</accession>
<keyword evidence="1" id="KW-1133">Transmembrane helix</keyword>
<proteinExistence type="predicted"/>
<feature type="transmembrane region" description="Helical" evidence="1">
    <location>
        <begin position="114"/>
        <end position="134"/>
    </location>
</feature>
<evidence type="ECO:0000256" key="1">
    <source>
        <dbReference type="SAM" id="Phobius"/>
    </source>
</evidence>
<comment type="caution">
    <text evidence="2">The sequence shown here is derived from an EMBL/GenBank/DDBJ whole genome shotgun (WGS) entry which is preliminary data.</text>
</comment>
<dbReference type="Proteomes" id="UP000320048">
    <property type="component" value="Unassembled WGS sequence"/>
</dbReference>
<sequence length="142" mass="15681">MILVLVWTGMPAFRSLVALQGQVMILGWATLNGTSAIGYTLLETFVVGACYYGILGRWAWARPLTIGWSLYGFVLSAINPLALLFYQALPMYVLGKLPGYSPPDQSVRDAVTVMVGWHLLLMLAITAAVVGYLYRARDFFRA</sequence>
<gene>
    <name evidence="2" type="ORF">E6H04_09280</name>
</gene>
<keyword evidence="1" id="KW-0472">Membrane</keyword>
<organism evidence="2 3">
    <name type="scientific">Candidatus Segetimicrobium genomatis</name>
    <dbReference type="NCBI Taxonomy" id="2569760"/>
    <lineage>
        <taxon>Bacteria</taxon>
        <taxon>Bacillati</taxon>
        <taxon>Candidatus Sysuimicrobiota</taxon>
        <taxon>Candidatus Sysuimicrobiia</taxon>
        <taxon>Candidatus Sysuimicrobiales</taxon>
        <taxon>Candidatus Segetimicrobiaceae</taxon>
        <taxon>Candidatus Segetimicrobium</taxon>
    </lineage>
</organism>
<feature type="transmembrane region" description="Helical" evidence="1">
    <location>
        <begin position="37"/>
        <end position="58"/>
    </location>
</feature>